<dbReference type="Proteomes" id="UP000266673">
    <property type="component" value="Unassembled WGS sequence"/>
</dbReference>
<evidence type="ECO:0000256" key="3">
    <source>
        <dbReference type="ARBA" id="ARBA00022692"/>
    </source>
</evidence>
<dbReference type="PANTHER" id="PTHR31123">
    <property type="entry name" value="ACCUMULATION OF DYADS PROTEIN 2-RELATED"/>
    <property type="match status" value="1"/>
</dbReference>
<comment type="similarity">
    <text evidence="2">Belongs to the acetate uptake transporter (AceTr) (TC 2.A.96) family.</text>
</comment>
<keyword evidence="5 6" id="KW-0472">Membrane</keyword>
<dbReference type="EMBL" id="QKWP01000664">
    <property type="protein sequence ID" value="RIB16604.1"/>
    <property type="molecule type" value="Genomic_DNA"/>
</dbReference>
<dbReference type="GO" id="GO:0005886">
    <property type="term" value="C:plasma membrane"/>
    <property type="evidence" value="ECO:0007669"/>
    <property type="project" value="TreeGrafter"/>
</dbReference>
<sequence length="234" mass="25614">MTLEKGKTLEEFKVIEESKTFEETKTTIEDDKIDGYVMKPREVGNSSPLGLFAFGCTTFMYALYLLQVGGITNNRVGIGAALFYGGLIQILGGMWEIYSGKTFAATVSCSYGAFWMSFGVIFLPNAGIIDSYNGDQAMFGKAVGCYLIAWTFFSFFMLIASLKTTYVATLTFTFVVLEFIVLVIANFTGIETYSRIGGGLGVCVSCGAWYMGLAQLLTKELTYFTLPSFSSAPE</sequence>
<evidence type="ECO:0000256" key="6">
    <source>
        <dbReference type="SAM" id="Phobius"/>
    </source>
</evidence>
<dbReference type="AlphaFoldDB" id="A0A397V273"/>
<feature type="transmembrane region" description="Helical" evidence="6">
    <location>
        <begin position="78"/>
        <end position="97"/>
    </location>
</feature>
<evidence type="ECO:0000313" key="8">
    <source>
        <dbReference type="Proteomes" id="UP000266673"/>
    </source>
</evidence>
<dbReference type="OrthoDB" id="3648309at2759"/>
<dbReference type="STRING" id="44941.A0A397V273"/>
<name>A0A397V273_9GLOM</name>
<evidence type="ECO:0000256" key="1">
    <source>
        <dbReference type="ARBA" id="ARBA00004141"/>
    </source>
</evidence>
<feature type="transmembrane region" description="Helical" evidence="6">
    <location>
        <begin position="199"/>
        <end position="218"/>
    </location>
</feature>
<evidence type="ECO:0000256" key="5">
    <source>
        <dbReference type="ARBA" id="ARBA00023136"/>
    </source>
</evidence>
<evidence type="ECO:0000256" key="2">
    <source>
        <dbReference type="ARBA" id="ARBA00005587"/>
    </source>
</evidence>
<accession>A0A397V273</accession>
<keyword evidence="3 6" id="KW-0812">Transmembrane</keyword>
<dbReference type="InterPro" id="IPR051633">
    <property type="entry name" value="AceTr"/>
</dbReference>
<feature type="transmembrane region" description="Helical" evidence="6">
    <location>
        <begin position="166"/>
        <end position="187"/>
    </location>
</feature>
<dbReference type="Pfam" id="PF01184">
    <property type="entry name" value="Gpr1_Fun34_YaaH"/>
    <property type="match status" value="1"/>
</dbReference>
<dbReference type="InterPro" id="IPR000791">
    <property type="entry name" value="Gpr1/Fun34/SatP-like"/>
</dbReference>
<organism evidence="7 8">
    <name type="scientific">Gigaspora rosea</name>
    <dbReference type="NCBI Taxonomy" id="44941"/>
    <lineage>
        <taxon>Eukaryota</taxon>
        <taxon>Fungi</taxon>
        <taxon>Fungi incertae sedis</taxon>
        <taxon>Mucoromycota</taxon>
        <taxon>Glomeromycotina</taxon>
        <taxon>Glomeromycetes</taxon>
        <taxon>Diversisporales</taxon>
        <taxon>Gigasporaceae</taxon>
        <taxon>Gigaspora</taxon>
    </lineage>
</organism>
<comment type="subcellular location">
    <subcellularLocation>
        <location evidence="1">Membrane</location>
        <topology evidence="1">Multi-pass membrane protein</topology>
    </subcellularLocation>
</comment>
<keyword evidence="4 6" id="KW-1133">Transmembrane helix</keyword>
<reference evidence="7 8" key="1">
    <citation type="submission" date="2018-06" db="EMBL/GenBank/DDBJ databases">
        <title>Comparative genomics reveals the genomic features of Rhizophagus irregularis, R. cerebriforme, R. diaphanum and Gigaspora rosea, and their symbiotic lifestyle signature.</title>
        <authorList>
            <person name="Morin E."/>
            <person name="San Clemente H."/>
            <person name="Chen E.C.H."/>
            <person name="De La Providencia I."/>
            <person name="Hainaut M."/>
            <person name="Kuo A."/>
            <person name="Kohler A."/>
            <person name="Murat C."/>
            <person name="Tang N."/>
            <person name="Roy S."/>
            <person name="Loubradou J."/>
            <person name="Henrissat B."/>
            <person name="Grigoriev I.V."/>
            <person name="Corradi N."/>
            <person name="Roux C."/>
            <person name="Martin F.M."/>
        </authorList>
    </citation>
    <scope>NUCLEOTIDE SEQUENCE [LARGE SCALE GENOMIC DNA]</scope>
    <source>
        <strain evidence="7 8">DAOM 194757</strain>
    </source>
</reference>
<gene>
    <name evidence="7" type="ORF">C2G38_2001718</name>
</gene>
<keyword evidence="8" id="KW-1185">Reference proteome</keyword>
<feature type="transmembrane region" description="Helical" evidence="6">
    <location>
        <begin position="103"/>
        <end position="126"/>
    </location>
</feature>
<feature type="transmembrane region" description="Helical" evidence="6">
    <location>
        <begin position="48"/>
        <end position="66"/>
    </location>
</feature>
<evidence type="ECO:0008006" key="9">
    <source>
        <dbReference type="Google" id="ProtNLM"/>
    </source>
</evidence>
<feature type="transmembrane region" description="Helical" evidence="6">
    <location>
        <begin position="138"/>
        <end position="160"/>
    </location>
</feature>
<comment type="caution">
    <text evidence="7">The sequence shown here is derived from an EMBL/GenBank/DDBJ whole genome shotgun (WGS) entry which is preliminary data.</text>
</comment>
<dbReference type="PANTHER" id="PTHR31123:SF1">
    <property type="entry name" value="ACCUMULATION OF DYADS PROTEIN 2-RELATED"/>
    <property type="match status" value="1"/>
</dbReference>
<dbReference type="NCBIfam" id="NF038013">
    <property type="entry name" value="AceTr_1"/>
    <property type="match status" value="1"/>
</dbReference>
<protein>
    <recommendedName>
        <fullName evidence="9">GPR1/FUN34/yaaH family-domain-containing protein</fullName>
    </recommendedName>
</protein>
<evidence type="ECO:0000313" key="7">
    <source>
        <dbReference type="EMBL" id="RIB16604.1"/>
    </source>
</evidence>
<proteinExistence type="inferred from homology"/>
<dbReference type="GO" id="GO:0015123">
    <property type="term" value="F:acetate transmembrane transporter activity"/>
    <property type="evidence" value="ECO:0007669"/>
    <property type="project" value="TreeGrafter"/>
</dbReference>
<evidence type="ECO:0000256" key="4">
    <source>
        <dbReference type="ARBA" id="ARBA00022989"/>
    </source>
</evidence>